<comment type="caution">
    <text evidence="2">The sequence shown here is derived from an EMBL/GenBank/DDBJ whole genome shotgun (WGS) entry which is preliminary data.</text>
</comment>
<keyword evidence="1" id="KW-0732">Signal</keyword>
<feature type="chain" id="PRO_5022226727" description="Protein TsetseEP domain-containing protein" evidence="1">
    <location>
        <begin position="20"/>
        <end position="250"/>
    </location>
</feature>
<feature type="signal peptide" evidence="1">
    <location>
        <begin position="1"/>
        <end position="19"/>
    </location>
</feature>
<dbReference type="Proteomes" id="UP000318571">
    <property type="component" value="Chromosome 5"/>
</dbReference>
<evidence type="ECO:0000256" key="1">
    <source>
        <dbReference type="SAM" id="SignalP"/>
    </source>
</evidence>
<sequence length="250" mass="28454">MKPFLGLILCSAILSFTLAEDCTEAEKLEEDNNHRQCMREVQARVHAGTGFHEVCDRLDEQIERCGRHKAKCLEQDELRLFKDMQLESLIKLTDGQQIGEIYKKCEIIKEYVESGRKPWKSTEMCNLQQVGEAMEKRQQCIVEARNELATSKTEARARPLHINLICNFVQKSLYECASEMRHCFSEDDFKKMLDKSPEALNKLLDVMGSDFDLTTCGSMLNAQPITAGSSHLNVGLSFTLVTTLILSRLL</sequence>
<organism evidence="2 3">
    <name type="scientific">Tigriopus californicus</name>
    <name type="common">Marine copepod</name>
    <dbReference type="NCBI Taxonomy" id="6832"/>
    <lineage>
        <taxon>Eukaryota</taxon>
        <taxon>Metazoa</taxon>
        <taxon>Ecdysozoa</taxon>
        <taxon>Arthropoda</taxon>
        <taxon>Crustacea</taxon>
        <taxon>Multicrustacea</taxon>
        <taxon>Hexanauplia</taxon>
        <taxon>Copepoda</taxon>
        <taxon>Harpacticoida</taxon>
        <taxon>Harpacticidae</taxon>
        <taxon>Tigriopus</taxon>
    </lineage>
</organism>
<evidence type="ECO:0008006" key="4">
    <source>
        <dbReference type="Google" id="ProtNLM"/>
    </source>
</evidence>
<evidence type="ECO:0000313" key="2">
    <source>
        <dbReference type="EMBL" id="TRY76298.1"/>
    </source>
</evidence>
<reference evidence="2 3" key="1">
    <citation type="journal article" date="2018" name="Nat. Ecol. Evol.">
        <title>Genomic signatures of mitonuclear coevolution across populations of Tigriopus californicus.</title>
        <authorList>
            <person name="Barreto F.S."/>
            <person name="Watson E.T."/>
            <person name="Lima T.G."/>
            <person name="Willett C.S."/>
            <person name="Edmands S."/>
            <person name="Li W."/>
            <person name="Burton R.S."/>
        </authorList>
    </citation>
    <scope>NUCLEOTIDE SEQUENCE [LARGE SCALE GENOMIC DNA]</scope>
    <source>
        <strain evidence="2 3">San Diego</strain>
    </source>
</reference>
<proteinExistence type="predicted"/>
<gene>
    <name evidence="2" type="ORF">TCAL_07313</name>
</gene>
<name>A0A553PF37_TIGCA</name>
<dbReference type="AlphaFoldDB" id="A0A553PF37"/>
<accession>A0A553PF37</accession>
<protein>
    <recommendedName>
        <fullName evidence="4">Protein TsetseEP domain-containing protein</fullName>
    </recommendedName>
</protein>
<dbReference type="EMBL" id="VCGU01000004">
    <property type="protein sequence ID" value="TRY76298.1"/>
    <property type="molecule type" value="Genomic_DNA"/>
</dbReference>
<evidence type="ECO:0000313" key="3">
    <source>
        <dbReference type="Proteomes" id="UP000318571"/>
    </source>
</evidence>
<keyword evidence="3" id="KW-1185">Reference proteome</keyword>